<feature type="coiled-coil region" evidence="3">
    <location>
        <begin position="610"/>
        <end position="725"/>
    </location>
</feature>
<feature type="region of interest" description="Disordered" evidence="4">
    <location>
        <begin position="119"/>
        <end position="198"/>
    </location>
</feature>
<comment type="similarity">
    <text evidence="1">Belongs to the ICR family.</text>
</comment>
<reference evidence="5" key="1">
    <citation type="submission" date="2023-03" db="UniProtKB">
        <authorList>
            <consortium name="EnsemblPlants"/>
        </authorList>
    </citation>
    <scope>IDENTIFICATION</scope>
</reference>
<protein>
    <recommendedName>
        <fullName evidence="6">Interactor of constitutive active ROPs 3</fullName>
    </recommendedName>
</protein>
<dbReference type="Gramene" id="MELO3C009316.2.1">
    <property type="protein sequence ID" value="MELO3C009316.2.1"/>
    <property type="gene ID" value="MELO3C009316.2"/>
</dbReference>
<evidence type="ECO:0000313" key="5">
    <source>
        <dbReference type="EnsemblPlants" id="MELO3C009316.2.1"/>
    </source>
</evidence>
<feature type="compositionally biased region" description="Polar residues" evidence="4">
    <location>
        <begin position="119"/>
        <end position="137"/>
    </location>
</feature>
<evidence type="ECO:0000256" key="4">
    <source>
        <dbReference type="SAM" id="MobiDB-lite"/>
    </source>
</evidence>
<feature type="region of interest" description="Disordered" evidence="4">
    <location>
        <begin position="214"/>
        <end position="248"/>
    </location>
</feature>
<evidence type="ECO:0000256" key="2">
    <source>
        <dbReference type="ARBA" id="ARBA00023054"/>
    </source>
</evidence>
<proteinExistence type="inferred from homology"/>
<feature type="coiled-coil region" evidence="3">
    <location>
        <begin position="299"/>
        <end position="424"/>
    </location>
</feature>
<dbReference type="EnsemblPlants" id="MELO3C009316.2.1">
    <property type="protein sequence ID" value="MELO3C009316.2.1"/>
    <property type="gene ID" value="MELO3C009316.2"/>
</dbReference>
<dbReference type="PANTHER" id="PTHR34224:SF4">
    <property type="entry name" value="INTERACTOR OF CONSTITUTIVE ACTIVE ROPS 2, CHLOROPLASTIC"/>
    <property type="match status" value="1"/>
</dbReference>
<feature type="coiled-coil region" evidence="3">
    <location>
        <begin position="491"/>
        <end position="529"/>
    </location>
</feature>
<evidence type="ECO:0000256" key="1">
    <source>
        <dbReference type="ARBA" id="ARBA00009778"/>
    </source>
</evidence>
<feature type="region of interest" description="Disordered" evidence="4">
    <location>
        <begin position="1"/>
        <end position="41"/>
    </location>
</feature>
<organism evidence="5">
    <name type="scientific">Cucumis melo</name>
    <name type="common">Muskmelon</name>
    <dbReference type="NCBI Taxonomy" id="3656"/>
    <lineage>
        <taxon>Eukaryota</taxon>
        <taxon>Viridiplantae</taxon>
        <taxon>Streptophyta</taxon>
        <taxon>Embryophyta</taxon>
        <taxon>Tracheophyta</taxon>
        <taxon>Spermatophyta</taxon>
        <taxon>Magnoliopsida</taxon>
        <taxon>eudicotyledons</taxon>
        <taxon>Gunneridae</taxon>
        <taxon>Pentapetalae</taxon>
        <taxon>rosids</taxon>
        <taxon>fabids</taxon>
        <taxon>Cucurbitales</taxon>
        <taxon>Cucurbitaceae</taxon>
        <taxon>Benincaseae</taxon>
        <taxon>Cucumis</taxon>
    </lineage>
</organism>
<dbReference type="InterPro" id="IPR029688">
    <property type="entry name" value="ICR"/>
</dbReference>
<keyword evidence="2 3" id="KW-0175">Coiled coil</keyword>
<evidence type="ECO:0008006" key="6">
    <source>
        <dbReference type="Google" id="ProtNLM"/>
    </source>
</evidence>
<name>A0A9I9CW76_CUCME</name>
<accession>A0A9I9CW76</accession>
<evidence type="ECO:0000256" key="3">
    <source>
        <dbReference type="SAM" id="Coils"/>
    </source>
</evidence>
<sequence>MKLIKPLMNGGKEAREGRKEKEKNKTRELSSKPSSRTTSTTTHCYLHPSIHPSIYFHHFHKTRVSHLSTHSVSQNHLHQPQQKISIFKSVSSVYLPNWTDSESHSSPFSIYVRFASSSDVKHTSMQTPKAKTGSSEVPQRKSPRTPRTARQLKTPSSDPDSVSTSPLAASKTPKERSPRVVTDRKSPRCLATESKGHSKVAELGLQLSQLQEELKKTSDRLSTSESHKRQAQQEAEEAKKQLSDMSAKLEQSQQQVLELSASEEDRVQELHRISQDRDRAWQSELEAVQKQHSMDAAALASAINEVQRLKVQLEMVSESELTRSKLAESSQTEIDHLRTKLSETLSLVEKLKEELSYCRESETQALEVARKNQNQFETAKAAVEKLQSDAIKAVEAYNSLSLELEQSKAQIESLEGQIRENQKGLVDSTSNGLVGPQENNGKDEINLIKTELTSMRLEADRSKSALAAAETRYEEEYVRSALQIRIAHELVEQMKVESRQKEAELKAELEEARANLDQLKVDLKEKETQLCSVVEENKELNSEVSRIIPVDRGSELAMELKKLEADMGELKSRLLEKETELHSTMVENEALKKKIEKIDMERKSELAVELKKFETDTAELKTRLLEKETELQSTTQENDALKMEIEKIKIETNKINEEAVTMAETTKAAEQEALMKLKHATEEADNSNRRVARVAEQLDAAQAANSEMEAELRRLKVQADQWRKAAEAAAAILSTGNNGKIVDRIVSLDNNYPLGSPYSEDLDDESPKKKNGNMLKKIGVLWKKNQNARGKDKFVLMGKSLFTPMMRRKVILN</sequence>
<feature type="compositionally biased region" description="Low complexity" evidence="4">
    <location>
        <begin position="154"/>
        <end position="166"/>
    </location>
</feature>
<feature type="compositionally biased region" description="Low complexity" evidence="4">
    <location>
        <begin position="31"/>
        <end position="41"/>
    </location>
</feature>
<dbReference type="PANTHER" id="PTHR34224">
    <property type="entry name" value="INTERACTOR OF CONSTITUTIVE ACTIVE ROPS 2, CHLOROPLASTIC-RELATED"/>
    <property type="match status" value="1"/>
</dbReference>
<dbReference type="AlphaFoldDB" id="A0A9I9CW76"/>
<feature type="compositionally biased region" description="Basic and acidic residues" evidence="4">
    <location>
        <begin position="172"/>
        <end position="186"/>
    </location>
</feature>
<feature type="coiled-coil region" evidence="3">
    <location>
        <begin position="553"/>
        <end position="580"/>
    </location>
</feature>
<feature type="compositionally biased region" description="Basic and acidic residues" evidence="4">
    <location>
        <begin position="12"/>
        <end position="30"/>
    </location>
</feature>